<dbReference type="SUPFAM" id="SSF140996">
    <property type="entry name" value="Hermes dimerisation domain"/>
    <property type="match status" value="1"/>
</dbReference>
<keyword evidence="2" id="KW-1185">Reference proteome</keyword>
<evidence type="ECO:0000313" key="1">
    <source>
        <dbReference type="Ensembl" id="ENSDLAP00005008374.2"/>
    </source>
</evidence>
<name>A0A8C4GH43_DICLA</name>
<reference evidence="1" key="1">
    <citation type="submission" date="2025-08" db="UniProtKB">
        <authorList>
            <consortium name="Ensembl"/>
        </authorList>
    </citation>
    <scope>IDENTIFICATION</scope>
</reference>
<dbReference type="InterPro" id="IPR012337">
    <property type="entry name" value="RNaseH-like_sf"/>
</dbReference>
<accession>A0A8C4GH43</accession>
<dbReference type="InterPro" id="IPR052035">
    <property type="entry name" value="ZnF_BED_domain_contain"/>
</dbReference>
<protein>
    <recommendedName>
        <fullName evidence="3">Zinc finger BED domain-containing protein 1</fullName>
    </recommendedName>
</protein>
<dbReference type="Gene3D" id="1.10.10.1070">
    <property type="entry name" value="Zinc finger, BED domain-containing"/>
    <property type="match status" value="1"/>
</dbReference>
<dbReference type="PANTHER" id="PTHR46481:SF4">
    <property type="entry name" value="ZINC FINGER BED DOMAIN-CONTAINING PROTEIN 4"/>
    <property type="match status" value="1"/>
</dbReference>
<dbReference type="Proteomes" id="UP000694389">
    <property type="component" value="Unassembled WGS sequence"/>
</dbReference>
<sequence length="426" mass="48644">MAWILLLPPPLPQMILMHINLKRTAAKLVREVSLVFFNSDTPLAATSARSQKITSAIAYFICKDNQPYSVVENEGFRQLLHILDPTYKIPVRGTFTDTHIPALYNKVRREIVESLSNAQRVAITVDGWTSCAIQSYIIVTAHYIDDEWSMKTPVLQTRAFNEEHKGENLAALLRDVCCEWKIEGKKPALVTDNASNMLLAGTLAEMKPHVRCIAHTLNLSSQKALQVDTVSALLVKMRRIVTYFHKSPKACEALHEIQTQLHLKHHKPVHDVSTMWNSSLEMMERFWEQQPAVTLSLTTRRVKTKGLPSITDEELTLLPEIIKLMTPLKVATECLSGEKTPTISIIAPTLAKLREDFEPNDSDLQVIFEMKEKFRQDFDTRYTYIQDLLNKASALDPRFKELEFLDDNNSRDTIFLRITAEVEEMI</sequence>
<dbReference type="PANTHER" id="PTHR46481">
    <property type="entry name" value="ZINC FINGER BED DOMAIN-CONTAINING PROTEIN 4"/>
    <property type="match status" value="1"/>
</dbReference>
<organism evidence="1 2">
    <name type="scientific">Dicentrarchus labrax</name>
    <name type="common">European seabass</name>
    <name type="synonym">Morone labrax</name>
    <dbReference type="NCBI Taxonomy" id="13489"/>
    <lineage>
        <taxon>Eukaryota</taxon>
        <taxon>Metazoa</taxon>
        <taxon>Chordata</taxon>
        <taxon>Craniata</taxon>
        <taxon>Vertebrata</taxon>
        <taxon>Euteleostomi</taxon>
        <taxon>Actinopterygii</taxon>
        <taxon>Neopterygii</taxon>
        <taxon>Teleostei</taxon>
        <taxon>Neoteleostei</taxon>
        <taxon>Acanthomorphata</taxon>
        <taxon>Eupercaria</taxon>
        <taxon>Moronidae</taxon>
        <taxon>Dicentrarchus</taxon>
    </lineage>
</organism>
<dbReference type="SUPFAM" id="SSF53098">
    <property type="entry name" value="Ribonuclease H-like"/>
    <property type="match status" value="1"/>
</dbReference>
<dbReference type="Ensembl" id="ENSDLAT00005009203.2">
    <property type="protein sequence ID" value="ENSDLAP00005008374.2"/>
    <property type="gene ID" value="ENSDLAG00005004461.2"/>
</dbReference>
<evidence type="ECO:0000313" key="2">
    <source>
        <dbReference type="Proteomes" id="UP000694389"/>
    </source>
</evidence>
<dbReference type="AlphaFoldDB" id="A0A8C4GH43"/>
<reference evidence="1" key="2">
    <citation type="submission" date="2025-09" db="UniProtKB">
        <authorList>
            <consortium name="Ensembl"/>
        </authorList>
    </citation>
    <scope>IDENTIFICATION</scope>
</reference>
<proteinExistence type="predicted"/>
<dbReference type="GeneTree" id="ENSGT00940000158431"/>
<evidence type="ECO:0008006" key="3">
    <source>
        <dbReference type="Google" id="ProtNLM"/>
    </source>
</evidence>